<feature type="domain" description="Peptidase S74" evidence="1">
    <location>
        <begin position="282"/>
        <end position="411"/>
    </location>
</feature>
<dbReference type="InterPro" id="IPR036388">
    <property type="entry name" value="WH-like_DNA-bd_sf"/>
</dbReference>
<dbReference type="Gene3D" id="4.10.1090.10">
    <property type="entry name" value="Endosialidase, domain 4"/>
    <property type="match status" value="1"/>
</dbReference>
<dbReference type="Pfam" id="PF13884">
    <property type="entry name" value="Peptidase_S74"/>
    <property type="match status" value="1"/>
</dbReference>
<accession>A0A7W9EQP5</accession>
<evidence type="ECO:0000313" key="2">
    <source>
        <dbReference type="EMBL" id="MBB5705420.1"/>
    </source>
</evidence>
<organism evidence="2 3">
    <name type="scientific">Sphingopyxis panaciterrulae</name>
    <dbReference type="NCBI Taxonomy" id="462372"/>
    <lineage>
        <taxon>Bacteria</taxon>
        <taxon>Pseudomonadati</taxon>
        <taxon>Pseudomonadota</taxon>
        <taxon>Alphaproteobacteria</taxon>
        <taxon>Sphingomonadales</taxon>
        <taxon>Sphingomonadaceae</taxon>
        <taxon>Sphingopyxis</taxon>
    </lineage>
</organism>
<dbReference type="RefSeq" id="WP_184095376.1">
    <property type="nucleotide sequence ID" value="NZ_JACIJH010000001.1"/>
</dbReference>
<dbReference type="EMBL" id="JACIJH010000001">
    <property type="protein sequence ID" value="MBB5705420.1"/>
    <property type="molecule type" value="Genomic_DNA"/>
</dbReference>
<evidence type="ECO:0000313" key="3">
    <source>
        <dbReference type="Proteomes" id="UP000537161"/>
    </source>
</evidence>
<gene>
    <name evidence="2" type="ORF">FHR21_000745</name>
</gene>
<keyword evidence="3" id="KW-1185">Reference proteome</keyword>
<dbReference type="InterPro" id="IPR030392">
    <property type="entry name" value="S74_ICA"/>
</dbReference>
<proteinExistence type="predicted"/>
<dbReference type="InterPro" id="IPR044914">
    <property type="entry name" value="Endosialidase_C_dom_sf"/>
</dbReference>
<evidence type="ECO:0000259" key="1">
    <source>
        <dbReference type="PROSITE" id="PS51688"/>
    </source>
</evidence>
<sequence length="411" mass="41782">MPTLFFADLVRELCQEGGSGPLTPSGAVPGHRRFADAVPPGAGFHYAIAGVAQPDQWEAGTGRIDADGRLQRDSVAASSAGNAFVDFAPGLKTIALTVGAGWFAASDAAAAMRDEALARTVRRDASGRYALDGALAAADGSAGAPALAFAADGDSGLYRPAADALAIATAGSERLRVTASGHVGIGTSLPDAPLTVSGECSATRMRVSASGADAPAYGFNGAAGLGFYRYSGSAIGFAADGVNIGAFSAGILRAGTDNGALLGSGAIRWSVVYAATGAINTSDGREKTWQGAASAAELAAAARIARELGFYCWNDAIAAKGADGARRHFGVRAQAVWAIMAEEGLIAPLAEGQAPDSRYAFLCWDGWEEERDAADRPVRAAGDRFGIRPDQLALFLIAAQEARLAALEAAA</sequence>
<comment type="caution">
    <text evidence="2">The sequence shown here is derived from an EMBL/GenBank/DDBJ whole genome shotgun (WGS) entry which is preliminary data.</text>
</comment>
<name>A0A7W9EQP5_9SPHN</name>
<dbReference type="Proteomes" id="UP000537161">
    <property type="component" value="Unassembled WGS sequence"/>
</dbReference>
<dbReference type="Gene3D" id="1.10.10.10">
    <property type="entry name" value="Winged helix-like DNA-binding domain superfamily/Winged helix DNA-binding domain"/>
    <property type="match status" value="1"/>
</dbReference>
<dbReference type="AlphaFoldDB" id="A0A7W9EQP5"/>
<dbReference type="PROSITE" id="PS51688">
    <property type="entry name" value="ICA"/>
    <property type="match status" value="1"/>
</dbReference>
<reference evidence="2 3" key="1">
    <citation type="submission" date="2020-08" db="EMBL/GenBank/DDBJ databases">
        <title>Genomic Encyclopedia of Type Strains, Phase IV (KMG-IV): sequencing the most valuable type-strain genomes for metagenomic binning, comparative biology and taxonomic classification.</title>
        <authorList>
            <person name="Goeker M."/>
        </authorList>
    </citation>
    <scope>NUCLEOTIDE SEQUENCE [LARGE SCALE GENOMIC DNA]</scope>
    <source>
        <strain evidence="2 3">DSM 27163</strain>
    </source>
</reference>
<protein>
    <recommendedName>
        <fullName evidence="1">Peptidase S74 domain-containing protein</fullName>
    </recommendedName>
</protein>